<evidence type="ECO:0000256" key="5">
    <source>
        <dbReference type="ARBA" id="ARBA00050018"/>
    </source>
</evidence>
<organism evidence="7 8">
    <name type="scientific">Alkalicoccus halolimnae</name>
    <dbReference type="NCBI Taxonomy" id="1667239"/>
    <lineage>
        <taxon>Bacteria</taxon>
        <taxon>Bacillati</taxon>
        <taxon>Bacillota</taxon>
        <taxon>Bacilli</taxon>
        <taxon>Bacillales</taxon>
        <taxon>Bacillaceae</taxon>
        <taxon>Alkalicoccus</taxon>
    </lineage>
</organism>
<comment type="catalytic activity">
    <reaction evidence="4">
        <text>glycine + O2 + H2O = glyoxylate + H2O2 + NH4(+)</text>
        <dbReference type="Rhea" id="RHEA:11532"/>
        <dbReference type="ChEBI" id="CHEBI:15377"/>
        <dbReference type="ChEBI" id="CHEBI:15379"/>
        <dbReference type="ChEBI" id="CHEBI:16240"/>
        <dbReference type="ChEBI" id="CHEBI:28938"/>
        <dbReference type="ChEBI" id="CHEBI:36655"/>
        <dbReference type="ChEBI" id="CHEBI:57305"/>
        <dbReference type="EC" id="1.4.3.19"/>
    </reaction>
</comment>
<evidence type="ECO:0000259" key="6">
    <source>
        <dbReference type="Pfam" id="PF01266"/>
    </source>
</evidence>
<proteinExistence type="predicted"/>
<dbReference type="Gene3D" id="3.30.9.10">
    <property type="entry name" value="D-Amino Acid Oxidase, subunit A, domain 2"/>
    <property type="match status" value="1"/>
</dbReference>
<dbReference type="GO" id="GO:0050660">
    <property type="term" value="F:flavin adenine dinucleotide binding"/>
    <property type="evidence" value="ECO:0007669"/>
    <property type="project" value="InterPro"/>
</dbReference>
<comment type="pathway">
    <text evidence="1">Cofactor biosynthesis; thiamine diphosphate biosynthesis.</text>
</comment>
<evidence type="ECO:0000256" key="3">
    <source>
        <dbReference type="ARBA" id="ARBA00023002"/>
    </source>
</evidence>
<gene>
    <name evidence="7" type="primary">thiO</name>
    <name evidence="7" type="ORF">FTX54_005260</name>
</gene>
<dbReference type="RefSeq" id="WP_147804023.1">
    <property type="nucleotide sequence ID" value="NZ_CP144914.1"/>
</dbReference>
<evidence type="ECO:0000256" key="4">
    <source>
        <dbReference type="ARBA" id="ARBA00049872"/>
    </source>
</evidence>
<dbReference type="EMBL" id="CP144914">
    <property type="protein sequence ID" value="WWD80972.1"/>
    <property type="molecule type" value="Genomic_DNA"/>
</dbReference>
<dbReference type="EC" id="1.4.3.19" evidence="5"/>
<dbReference type="GO" id="GO:0009229">
    <property type="term" value="P:thiamine diphosphate biosynthetic process"/>
    <property type="evidence" value="ECO:0007669"/>
    <property type="project" value="UniProtKB-UniPathway"/>
</dbReference>
<keyword evidence="3 7" id="KW-0560">Oxidoreductase</keyword>
<dbReference type="AlphaFoldDB" id="A0A5C7FHX4"/>
<dbReference type="GO" id="GO:0009228">
    <property type="term" value="P:thiamine biosynthetic process"/>
    <property type="evidence" value="ECO:0007669"/>
    <property type="project" value="UniProtKB-KW"/>
</dbReference>
<dbReference type="Pfam" id="PF01266">
    <property type="entry name" value="DAO"/>
    <property type="match status" value="1"/>
</dbReference>
<reference evidence="7 8" key="1">
    <citation type="submission" date="2024-01" db="EMBL/GenBank/DDBJ databases">
        <title>Complete Genome Sequence of Alkalicoccus halolimnae BZ-SZ-XJ29T, a Moderately Halophilic Bacterium Isolated from a Salt Lake.</title>
        <authorList>
            <person name="Zhao B."/>
        </authorList>
    </citation>
    <scope>NUCLEOTIDE SEQUENCE [LARGE SCALE GENOMIC DNA]</scope>
    <source>
        <strain evidence="7 8">BZ-SZ-XJ29</strain>
    </source>
</reference>
<evidence type="ECO:0000256" key="1">
    <source>
        <dbReference type="ARBA" id="ARBA00004948"/>
    </source>
</evidence>
<dbReference type="Proteomes" id="UP000321816">
    <property type="component" value="Chromosome"/>
</dbReference>
<dbReference type="InterPro" id="IPR006076">
    <property type="entry name" value="FAD-dep_OxRdtase"/>
</dbReference>
<dbReference type="PANTHER" id="PTHR13847:SF289">
    <property type="entry name" value="GLYCINE OXIDASE"/>
    <property type="match status" value="1"/>
</dbReference>
<dbReference type="InterPro" id="IPR012727">
    <property type="entry name" value="Gly_oxidase_ThiO"/>
</dbReference>
<name>A0A5C7FHX4_9BACI</name>
<dbReference type="KEGG" id="ahal:FTX54_005260"/>
<dbReference type="SUPFAM" id="SSF51905">
    <property type="entry name" value="FAD/NAD(P)-binding domain"/>
    <property type="match status" value="1"/>
</dbReference>
<dbReference type="SUPFAM" id="SSF54373">
    <property type="entry name" value="FAD-linked reductases, C-terminal domain"/>
    <property type="match status" value="1"/>
</dbReference>
<dbReference type="GO" id="GO:0005737">
    <property type="term" value="C:cytoplasm"/>
    <property type="evidence" value="ECO:0007669"/>
    <property type="project" value="TreeGrafter"/>
</dbReference>
<dbReference type="NCBIfam" id="TIGR02352">
    <property type="entry name" value="thiamin_ThiO"/>
    <property type="match status" value="1"/>
</dbReference>
<keyword evidence="2" id="KW-0784">Thiamine biosynthesis</keyword>
<evidence type="ECO:0000313" key="7">
    <source>
        <dbReference type="EMBL" id="WWD80972.1"/>
    </source>
</evidence>
<sequence>MKLQMPGQQEQLLSQEFFMRMIHGEPPLPIEKGADGNMYDVVIAGAGVNGLSAAYHLASRGAEVLILDEREAGKGASDAAAGMLGAQTEKHQTKELFHFAVEGRNYFESFSTQLEEASQQSVHYRKEGAWKLAFTSEEKGDLEELMTFHRKEGEEVIAADRSDLVHAVPEAGAFHLEGAAFFPHEAQVDARRYVSALKKAALNNGAVLLEYTSVKDIKRRGENWTVVTEDRELSAGKVILSHGTGRSLGYAMPDMIPVKGECVAVKPKVQPFISTIVAPQIYMVPKKDGRIIIGATETEGDYTKTVRAGAVSWLIEEACRIIPSLREAPVQEIWAGVRPKSPDGIPFAGELEKNLYVISGHYRNGILMSGLTGKEISRSIFGENNELYFMCPKRRNTNAHSYERERLRTGSKCKDDT</sequence>
<evidence type="ECO:0000313" key="8">
    <source>
        <dbReference type="Proteomes" id="UP000321816"/>
    </source>
</evidence>
<evidence type="ECO:0000256" key="2">
    <source>
        <dbReference type="ARBA" id="ARBA00022977"/>
    </source>
</evidence>
<dbReference type="Gene3D" id="3.50.50.60">
    <property type="entry name" value="FAD/NAD(P)-binding domain"/>
    <property type="match status" value="1"/>
</dbReference>
<feature type="domain" description="FAD dependent oxidoreductase" evidence="6">
    <location>
        <begin position="40"/>
        <end position="377"/>
    </location>
</feature>
<dbReference type="PRINTS" id="PR00420">
    <property type="entry name" value="RNGMNOXGNASE"/>
</dbReference>
<dbReference type="PANTHER" id="PTHR13847">
    <property type="entry name" value="SARCOSINE DEHYDROGENASE-RELATED"/>
    <property type="match status" value="1"/>
</dbReference>
<protein>
    <recommendedName>
        <fullName evidence="5">glycine oxidase</fullName>
        <ecNumber evidence="5">1.4.3.19</ecNumber>
    </recommendedName>
</protein>
<dbReference type="GO" id="GO:0043799">
    <property type="term" value="F:glycine oxidase activity"/>
    <property type="evidence" value="ECO:0007669"/>
    <property type="project" value="UniProtKB-EC"/>
</dbReference>
<dbReference type="OrthoDB" id="9794226at2"/>
<keyword evidence="8" id="KW-1185">Reference proteome</keyword>
<dbReference type="InterPro" id="IPR036188">
    <property type="entry name" value="FAD/NAD-bd_sf"/>
</dbReference>
<accession>A0A5C7FHX4</accession>